<name>A0A7S1NYU9_9ALVE</name>
<dbReference type="AlphaFoldDB" id="A0A7S1NYU9"/>
<dbReference type="EMBL" id="HBGB01008112">
    <property type="protein sequence ID" value="CAD9049528.1"/>
    <property type="molecule type" value="Transcribed_RNA"/>
</dbReference>
<feature type="signal peptide" evidence="1">
    <location>
        <begin position="1"/>
        <end position="32"/>
    </location>
</feature>
<proteinExistence type="predicted"/>
<evidence type="ECO:0000313" key="2">
    <source>
        <dbReference type="EMBL" id="CAD9049528.1"/>
    </source>
</evidence>
<keyword evidence="1" id="KW-0732">Signal</keyword>
<organism evidence="2">
    <name type="scientific">Vitrella brassicaformis</name>
    <dbReference type="NCBI Taxonomy" id="1169539"/>
    <lineage>
        <taxon>Eukaryota</taxon>
        <taxon>Sar</taxon>
        <taxon>Alveolata</taxon>
        <taxon>Colpodellida</taxon>
        <taxon>Vitrellaceae</taxon>
        <taxon>Vitrella</taxon>
    </lineage>
</organism>
<sequence>MHRRLHCIMQLFGIIGRLLLLLGALVLQLVHCQYGAEVDCGSFCCKYGTCKREMIHGSYEIKSRYCRSHGPCFPDDLDVPMKCLKPCFPELQRVRESSDYGTAPEGK</sequence>
<protein>
    <submittedName>
        <fullName evidence="2">Uncharacterized protein</fullName>
    </submittedName>
</protein>
<reference evidence="2" key="1">
    <citation type="submission" date="2021-01" db="EMBL/GenBank/DDBJ databases">
        <authorList>
            <person name="Corre E."/>
            <person name="Pelletier E."/>
            <person name="Niang G."/>
            <person name="Scheremetjew M."/>
            <person name="Finn R."/>
            <person name="Kale V."/>
            <person name="Holt S."/>
            <person name="Cochrane G."/>
            <person name="Meng A."/>
            <person name="Brown T."/>
            <person name="Cohen L."/>
        </authorList>
    </citation>
    <scope>NUCLEOTIDE SEQUENCE</scope>
    <source>
        <strain evidence="2">CCMP3346</strain>
    </source>
</reference>
<gene>
    <name evidence="2" type="ORF">VBRA1451_LOCUS4588</name>
</gene>
<feature type="chain" id="PRO_5030916962" evidence="1">
    <location>
        <begin position="33"/>
        <end position="107"/>
    </location>
</feature>
<evidence type="ECO:0000256" key="1">
    <source>
        <dbReference type="SAM" id="SignalP"/>
    </source>
</evidence>
<accession>A0A7S1NYU9</accession>